<dbReference type="InterPro" id="IPR006530">
    <property type="entry name" value="YD"/>
</dbReference>
<dbReference type="PANTHER" id="PTHR32305">
    <property type="match status" value="1"/>
</dbReference>
<gene>
    <name evidence="4" type="ORF">H1V43_14085</name>
</gene>
<reference evidence="4 5" key="1">
    <citation type="submission" date="2020-07" db="EMBL/GenBank/DDBJ databases">
        <title>Streptomyces isolated from Indian soil.</title>
        <authorList>
            <person name="Mandal S."/>
            <person name="Maiti P.K."/>
        </authorList>
    </citation>
    <scope>NUCLEOTIDE SEQUENCE [LARGE SCALE GENOMIC DNA]</scope>
    <source>
        <strain evidence="4 5">PSKA54</strain>
    </source>
</reference>
<evidence type="ECO:0000256" key="1">
    <source>
        <dbReference type="ARBA" id="ARBA00022737"/>
    </source>
</evidence>
<dbReference type="Pfam" id="PF05593">
    <property type="entry name" value="RHS_repeat"/>
    <property type="match status" value="1"/>
</dbReference>
<name>A0A7W2D0K4_9ACTN</name>
<dbReference type="InterPro" id="IPR031325">
    <property type="entry name" value="RHS_repeat"/>
</dbReference>
<proteinExistence type="predicted"/>
<feature type="region of interest" description="Disordered" evidence="2">
    <location>
        <begin position="814"/>
        <end position="847"/>
    </location>
</feature>
<dbReference type="InterPro" id="IPR056823">
    <property type="entry name" value="TEN-like_YD-shell"/>
</dbReference>
<dbReference type="AlphaFoldDB" id="A0A7W2D0K4"/>
<dbReference type="Gene3D" id="2.180.10.10">
    <property type="entry name" value="RHS repeat-associated core"/>
    <property type="match status" value="1"/>
</dbReference>
<dbReference type="Pfam" id="PF25023">
    <property type="entry name" value="TEN_YD-shell"/>
    <property type="match status" value="1"/>
</dbReference>
<dbReference type="InterPro" id="IPR022385">
    <property type="entry name" value="Rhs_assc_core"/>
</dbReference>
<protein>
    <submittedName>
        <fullName evidence="4">RHS repeat-associated core domain-containing protein</fullName>
    </submittedName>
</protein>
<evidence type="ECO:0000259" key="3">
    <source>
        <dbReference type="Pfam" id="PF25023"/>
    </source>
</evidence>
<dbReference type="EMBL" id="JACEQY010000013">
    <property type="protein sequence ID" value="MBA4862503.1"/>
    <property type="molecule type" value="Genomic_DNA"/>
</dbReference>
<keyword evidence="5" id="KW-1185">Reference proteome</keyword>
<dbReference type="NCBIfam" id="TIGR03696">
    <property type="entry name" value="Rhs_assc_core"/>
    <property type="match status" value="1"/>
</dbReference>
<dbReference type="NCBIfam" id="TIGR01643">
    <property type="entry name" value="YD_repeat_2x"/>
    <property type="match status" value="1"/>
</dbReference>
<sequence>MQTDTTYDGAGRATKTVTKNFNVTRWTTDTTYTGDTVATSAPTGGQATAVVTNALGQVTERREYGGPQPTGTNYTTTKFTYTAAGQQKTITGPDEAKWSYDYDLFGRQTGATDPDKGSSRTSYDTLDRVDYTVDAENKKILYGYDELNRKTGLWQTDKADANKLAAWTYDTLADGRQDTAVRYDGGLTGKAYTKKITSYDSLYQVTGTQLILPANDELVAAGVPTTLSFSTGYRLDGTISQASQPAVGGLASETVSFTYNATGQHLASQGTSGYLQGAVFSPQGDLRQLTLGMDGSSSAKKAYLNWDYEAGTRRLTRSFVTDDVHGYMPQELKFTQDDAGNVTSIFDASTLGGTAEADYQCFTYDGHRRLSESWTPKTADCATTGRTVANLDGAAPYWTSYTYTPAGQRKTETQHAASGDSTTTYTYDDTTDNKPHTLDKTTGARAATYTYDLTGNTTSRPGPTAKQTLAWNGEGKLAKTTEGTKETSYLYDADGELLIRRAKGDGDTILYLGGTEVRLTVKGTSKTLSGTRYYTANGQTIAVRTATSGTSGSKLSFLASDHHGTSSLALDATTYAVTKRYTTPFGAPRGTKPTNWPDDKAFLGKPADDTTGLTHIGAREYDPGIGQFISVDPLLMPDQHQSLNGYSYANQHPTTSSDPTGLCEDVVGNGHCRPGKTGIDAVDPAWPTNLNPAPSGTASTDSTGNTDTPTYTCSGVGPAEICRLNTGPQDIETSGGNYLTSLLSNGDFWSGLIEMVGGSIWGGAGLFIGVAGVAECGTGVLCAAGAVQVAVGGAMTVGGYGVAQSGSDKLGKAFREADSSSSGSGAKETVGDLGSSWKPKSPSKITGSNGCEACAVEIQSKIGGERMRITDSYGAPTLGKYRGEDTNWAHHDVVLRDGRVYDAWTGQRGEPLEQYMSRWEYGEYLKMSPSPYKS</sequence>
<dbReference type="Proteomes" id="UP000586976">
    <property type="component" value="Unassembled WGS sequence"/>
</dbReference>
<dbReference type="PANTHER" id="PTHR32305:SF17">
    <property type="entry name" value="TRNA NUCLEASE WAPA"/>
    <property type="match status" value="1"/>
</dbReference>
<evidence type="ECO:0000313" key="5">
    <source>
        <dbReference type="Proteomes" id="UP000586976"/>
    </source>
</evidence>
<comment type="caution">
    <text evidence="4">The sequence shown here is derived from an EMBL/GenBank/DDBJ whole genome shotgun (WGS) entry which is preliminary data.</text>
</comment>
<evidence type="ECO:0000313" key="4">
    <source>
        <dbReference type="EMBL" id="MBA4862503.1"/>
    </source>
</evidence>
<keyword evidence="1" id="KW-0677">Repeat</keyword>
<feature type="domain" description="Teneurin-like YD-shell" evidence="3">
    <location>
        <begin position="400"/>
        <end position="653"/>
    </location>
</feature>
<evidence type="ECO:0000256" key="2">
    <source>
        <dbReference type="SAM" id="MobiDB-lite"/>
    </source>
</evidence>
<accession>A0A7W2D0K4</accession>
<organism evidence="4 5">
    <name type="scientific">Streptomyces himalayensis subsp. aureolus</name>
    <dbReference type="NCBI Taxonomy" id="2758039"/>
    <lineage>
        <taxon>Bacteria</taxon>
        <taxon>Bacillati</taxon>
        <taxon>Actinomycetota</taxon>
        <taxon>Actinomycetes</taxon>
        <taxon>Kitasatosporales</taxon>
        <taxon>Streptomycetaceae</taxon>
        <taxon>Streptomyces</taxon>
        <taxon>Streptomyces himalayensis</taxon>
    </lineage>
</organism>
<dbReference type="InterPro" id="IPR050708">
    <property type="entry name" value="T6SS_VgrG/RHS"/>
</dbReference>